<feature type="non-terminal residue" evidence="2">
    <location>
        <position position="261"/>
    </location>
</feature>
<dbReference type="PANTHER" id="PTHR31025:SF22">
    <property type="entry name" value="IP13529P"/>
    <property type="match status" value="1"/>
</dbReference>
<keyword evidence="3" id="KW-1185">Reference proteome</keyword>
<accession>A0AAV2Q557</accession>
<dbReference type="Proteomes" id="UP001497623">
    <property type="component" value="Unassembled WGS sequence"/>
</dbReference>
<dbReference type="PANTHER" id="PTHR31025">
    <property type="entry name" value="SI:CH211-196P9.1-RELATED"/>
    <property type="match status" value="1"/>
</dbReference>
<name>A0AAV2Q557_MEGNR</name>
<feature type="coiled-coil region" evidence="1">
    <location>
        <begin position="131"/>
        <end position="158"/>
    </location>
</feature>
<proteinExistence type="predicted"/>
<evidence type="ECO:0000313" key="3">
    <source>
        <dbReference type="Proteomes" id="UP001497623"/>
    </source>
</evidence>
<dbReference type="AlphaFoldDB" id="A0AAV2Q557"/>
<keyword evidence="1" id="KW-0175">Coiled coil</keyword>
<reference evidence="2 3" key="1">
    <citation type="submission" date="2024-05" db="EMBL/GenBank/DDBJ databases">
        <authorList>
            <person name="Wallberg A."/>
        </authorList>
    </citation>
    <scope>NUCLEOTIDE SEQUENCE [LARGE SCALE GENOMIC DNA]</scope>
</reference>
<protein>
    <submittedName>
        <fullName evidence="2">Uncharacterized protein</fullName>
    </submittedName>
</protein>
<comment type="caution">
    <text evidence="2">The sequence shown here is derived from an EMBL/GenBank/DDBJ whole genome shotgun (WGS) entry which is preliminary data.</text>
</comment>
<sequence>GQPQTRKSRSPVDTYGCVNWQPIILPEGETEETLEAKRVYMTELYSREGLNGADKSLIDDLMKVTYYTQRCTINAEPAQPISEIIRQWPFLSLYKYMDEHFNELTNIDLHSHLNDTLVRKSPRILKYFHSLQNSKQAIQELINEITVASEDIKTTENVTFTGVILLLMAHFHEKTDSIFILVDVMASKEDIESSVELPETPRLIVQGDSILCGAKWMLSIEGKVICQLTSTHANFVSGLAALFASYYIFHFQYEEGAAMTL</sequence>
<organism evidence="2 3">
    <name type="scientific">Meganyctiphanes norvegica</name>
    <name type="common">Northern krill</name>
    <name type="synonym">Thysanopoda norvegica</name>
    <dbReference type="NCBI Taxonomy" id="48144"/>
    <lineage>
        <taxon>Eukaryota</taxon>
        <taxon>Metazoa</taxon>
        <taxon>Ecdysozoa</taxon>
        <taxon>Arthropoda</taxon>
        <taxon>Crustacea</taxon>
        <taxon>Multicrustacea</taxon>
        <taxon>Malacostraca</taxon>
        <taxon>Eumalacostraca</taxon>
        <taxon>Eucarida</taxon>
        <taxon>Euphausiacea</taxon>
        <taxon>Euphausiidae</taxon>
        <taxon>Meganyctiphanes</taxon>
    </lineage>
</organism>
<feature type="non-terminal residue" evidence="2">
    <location>
        <position position="1"/>
    </location>
</feature>
<gene>
    <name evidence="2" type="ORF">MNOR_LOCUS8679</name>
</gene>
<evidence type="ECO:0000256" key="1">
    <source>
        <dbReference type="SAM" id="Coils"/>
    </source>
</evidence>
<dbReference type="EMBL" id="CAXKWB010004061">
    <property type="protein sequence ID" value="CAL4071886.1"/>
    <property type="molecule type" value="Genomic_DNA"/>
</dbReference>
<evidence type="ECO:0000313" key="2">
    <source>
        <dbReference type="EMBL" id="CAL4071886.1"/>
    </source>
</evidence>